<proteinExistence type="predicted"/>
<name>A0ABT4M836_9NOCA</name>
<dbReference type="Pfam" id="PF00376">
    <property type="entry name" value="MerR"/>
    <property type="match status" value="1"/>
</dbReference>
<evidence type="ECO:0000313" key="3">
    <source>
        <dbReference type="EMBL" id="MCZ4517110.1"/>
    </source>
</evidence>
<dbReference type="GO" id="GO:0003677">
    <property type="term" value="F:DNA binding"/>
    <property type="evidence" value="ECO:0007669"/>
    <property type="project" value="UniProtKB-KW"/>
</dbReference>
<dbReference type="PROSITE" id="PS00552">
    <property type="entry name" value="HTH_MERR_1"/>
    <property type="match status" value="1"/>
</dbReference>
<dbReference type="InterPro" id="IPR009061">
    <property type="entry name" value="DNA-bd_dom_put_sf"/>
</dbReference>
<keyword evidence="1 3" id="KW-0238">DNA-binding</keyword>
<feature type="domain" description="HTH merR-type" evidence="2">
    <location>
        <begin position="1"/>
        <end position="71"/>
    </location>
</feature>
<protein>
    <submittedName>
        <fullName evidence="3">MerR family DNA-binding transcriptional regulator</fullName>
    </submittedName>
</protein>
<dbReference type="PANTHER" id="PTHR30204:SF97">
    <property type="entry name" value="MERR FAMILY REGULATORY PROTEIN"/>
    <property type="match status" value="1"/>
</dbReference>
<reference evidence="3" key="1">
    <citation type="submission" date="2022-12" db="EMBL/GenBank/DDBJ databases">
        <authorList>
            <person name="Krivoruchko A.V."/>
            <person name="Elkin A."/>
        </authorList>
    </citation>
    <scope>NUCLEOTIDE SEQUENCE</scope>
    <source>
        <strain evidence="3">IEGM 1391</strain>
    </source>
</reference>
<evidence type="ECO:0000256" key="1">
    <source>
        <dbReference type="ARBA" id="ARBA00023125"/>
    </source>
</evidence>
<sequence>MMKIGEFAAVTGLSVKALRHYDEKGVLVPSATDEQSGYRFYDERQVRAGIVVRALRNAEVPLPAVAAALATGSADHILAVHHERRVADGMREDRAVEEAGVQLRALAVPVTVVERHGAAQPFVGRIMTVDDDDQGRSDDDADSAFMELFAQLQAAGLGPIGPPWTSFSITDEGQSELILCWPTKELLADWRDTHTVVGELPARNELVASWIAADAEAIPSGTMNPAVVALYDQVGLGGVIPESTEIRQASIGSDGRGIEVAMTISTDVGH</sequence>
<dbReference type="Proteomes" id="UP001081071">
    <property type="component" value="Unassembled WGS sequence"/>
</dbReference>
<accession>A0ABT4M836</accession>
<gene>
    <name evidence="3" type="ORF">O4220_01185</name>
</gene>
<organism evidence="3 4">
    <name type="scientific">Rhodococcus ruber</name>
    <dbReference type="NCBI Taxonomy" id="1830"/>
    <lineage>
        <taxon>Bacteria</taxon>
        <taxon>Bacillati</taxon>
        <taxon>Actinomycetota</taxon>
        <taxon>Actinomycetes</taxon>
        <taxon>Mycobacteriales</taxon>
        <taxon>Nocardiaceae</taxon>
        <taxon>Rhodococcus</taxon>
    </lineage>
</organism>
<evidence type="ECO:0000313" key="4">
    <source>
        <dbReference type="Proteomes" id="UP001081071"/>
    </source>
</evidence>
<dbReference type="PROSITE" id="PS50937">
    <property type="entry name" value="HTH_MERR_2"/>
    <property type="match status" value="1"/>
</dbReference>
<dbReference type="InterPro" id="IPR011256">
    <property type="entry name" value="Reg_factor_effector_dom_sf"/>
</dbReference>
<dbReference type="InterPro" id="IPR000551">
    <property type="entry name" value="MerR-type_HTH_dom"/>
</dbReference>
<dbReference type="RefSeq" id="WP_269601722.1">
    <property type="nucleotide sequence ID" value="NZ_JAPWIJ010000001.1"/>
</dbReference>
<dbReference type="SUPFAM" id="SSF46955">
    <property type="entry name" value="Putative DNA-binding domain"/>
    <property type="match status" value="1"/>
</dbReference>
<dbReference type="Gene3D" id="3.20.80.10">
    <property type="entry name" value="Regulatory factor, effector binding domain"/>
    <property type="match status" value="1"/>
</dbReference>
<dbReference type="SMART" id="SM00422">
    <property type="entry name" value="HTH_MERR"/>
    <property type="match status" value="1"/>
</dbReference>
<dbReference type="Gene3D" id="1.10.1660.10">
    <property type="match status" value="1"/>
</dbReference>
<dbReference type="EMBL" id="JAPWIJ010000001">
    <property type="protein sequence ID" value="MCZ4517110.1"/>
    <property type="molecule type" value="Genomic_DNA"/>
</dbReference>
<dbReference type="PANTHER" id="PTHR30204">
    <property type="entry name" value="REDOX-CYCLING DRUG-SENSING TRANSCRIPTIONAL ACTIVATOR SOXR"/>
    <property type="match status" value="1"/>
</dbReference>
<keyword evidence="4" id="KW-1185">Reference proteome</keyword>
<comment type="caution">
    <text evidence="3">The sequence shown here is derived from an EMBL/GenBank/DDBJ whole genome shotgun (WGS) entry which is preliminary data.</text>
</comment>
<evidence type="ECO:0000259" key="2">
    <source>
        <dbReference type="PROSITE" id="PS50937"/>
    </source>
</evidence>
<dbReference type="InterPro" id="IPR047057">
    <property type="entry name" value="MerR_fam"/>
</dbReference>